<accession>A0ABU0ZCP5</accession>
<organism evidence="1 2">
    <name type="scientific">Phytohabitans maris</name>
    <dbReference type="NCBI Taxonomy" id="3071409"/>
    <lineage>
        <taxon>Bacteria</taxon>
        <taxon>Bacillati</taxon>
        <taxon>Actinomycetota</taxon>
        <taxon>Actinomycetes</taxon>
        <taxon>Micromonosporales</taxon>
        <taxon>Micromonosporaceae</taxon>
    </lineage>
</organism>
<dbReference type="Proteomes" id="UP001230908">
    <property type="component" value="Unassembled WGS sequence"/>
</dbReference>
<dbReference type="RefSeq" id="WP_308712094.1">
    <property type="nucleotide sequence ID" value="NZ_JAVHUY010000007.1"/>
</dbReference>
<dbReference type="EMBL" id="JAVHUY010000007">
    <property type="protein sequence ID" value="MDQ7904825.1"/>
    <property type="molecule type" value="Genomic_DNA"/>
</dbReference>
<reference evidence="1 2" key="1">
    <citation type="submission" date="2023-08" db="EMBL/GenBank/DDBJ databases">
        <title>Phytohabitans sansha sp. nov., isolated from marine sediment.</title>
        <authorList>
            <person name="Zhao Y."/>
            <person name="Yi K."/>
        </authorList>
    </citation>
    <scope>NUCLEOTIDE SEQUENCE [LARGE SCALE GENOMIC DNA]</scope>
    <source>
        <strain evidence="1 2">ZYX-F-186</strain>
    </source>
</reference>
<evidence type="ECO:0000313" key="2">
    <source>
        <dbReference type="Proteomes" id="UP001230908"/>
    </source>
</evidence>
<evidence type="ECO:0000313" key="1">
    <source>
        <dbReference type="EMBL" id="MDQ7904825.1"/>
    </source>
</evidence>
<protein>
    <recommendedName>
        <fullName evidence="3">Antitoxin</fullName>
    </recommendedName>
</protein>
<sequence>MATANVTVSLDPAVVDMAREQARSAGISMSAWVARTIRSATIAEAARRYEQFDRDAADVDAMAAWDEAHGRGRRLAGAEW</sequence>
<proteinExistence type="predicted"/>
<keyword evidence="2" id="KW-1185">Reference proteome</keyword>
<name>A0ABU0ZCP5_9ACTN</name>
<comment type="caution">
    <text evidence="1">The sequence shown here is derived from an EMBL/GenBank/DDBJ whole genome shotgun (WGS) entry which is preliminary data.</text>
</comment>
<gene>
    <name evidence="1" type="ORF">RB614_09860</name>
</gene>
<evidence type="ECO:0008006" key="3">
    <source>
        <dbReference type="Google" id="ProtNLM"/>
    </source>
</evidence>